<sequence>MTIHLMHMLSTSTWKIPSYALPTSMSHLLKKATLMIIESKILNQRFSHQEKNGLILGDLHAHSPIWDQWQPRNSIGELIEDFVVDKDLTILYEGLATFISPATGGSSAPNISICGADIAPKITWTVYPATLGSHHHPILMDIEVPGPKGQNKPKKNMAYKKANWDTFQRQIDITLYNPQTNLDPNENSDKMNAKLTNIIIVSAKKSIPVGSSRNRQPWWNAEIDTAVKERTTLKATANHSDEDRKAWLEKCSAVKKLITDSKRLSWRDFATKLNAISDPSKVWNTIRAIDDRGKRAPEGAAMEVNGQLITSCQKKADQFAKMYKEVSEVRHQKLSLADSVELNENINRDRQYVRIVRRVANSECSCPPDGYCAPFNKKELDASLAQLKNTSPGDVQIHNKLLTHLPPSGKMALLTLFNRMALLTLFNRVYKSGQYPAAWRKGTIIPMLKAGKDPAFMSSYRPIQLTRCLGKLFEKFVKVRMNCWLESEKLLNPKQAGFRSLKSTEDQVTRIIQIIVDGLNDNNGPHCRGKRTVMALMDFSRAFDKVWHMGLLWKMSKMKCPPCLLKTTKAFLSNRQSRVRFEGKTSHYKKFTDDPSRKTAENPVRTRLRSLGTWRETGKDKAYVCGLEDLPREKLVPVPDIPPWQVPETFTCYATLGEGISKADAPEELKKAVEDTMEKLNKPDVEVFTDGSARDGGFFLSGGILVKEKEERHSLSIAAGRYGSSYRAESSALKEALSWLQEREKEGTINLYTDSQ</sequence>
<dbReference type="AlphaFoldDB" id="A0AAV4F0G8"/>
<dbReference type="InterPro" id="IPR000477">
    <property type="entry name" value="RT_dom"/>
</dbReference>
<dbReference type="GO" id="GO:0003964">
    <property type="term" value="F:RNA-directed DNA polymerase activity"/>
    <property type="evidence" value="ECO:0007669"/>
    <property type="project" value="UniProtKB-KW"/>
</dbReference>
<keyword evidence="2" id="KW-0695">RNA-directed DNA polymerase</keyword>
<keyword evidence="3" id="KW-1185">Reference proteome</keyword>
<organism evidence="2 3">
    <name type="scientific">Elysia marginata</name>
    <dbReference type="NCBI Taxonomy" id="1093978"/>
    <lineage>
        <taxon>Eukaryota</taxon>
        <taxon>Metazoa</taxon>
        <taxon>Spiralia</taxon>
        <taxon>Lophotrochozoa</taxon>
        <taxon>Mollusca</taxon>
        <taxon>Gastropoda</taxon>
        <taxon>Heterobranchia</taxon>
        <taxon>Euthyneura</taxon>
        <taxon>Panpulmonata</taxon>
        <taxon>Sacoglossa</taxon>
        <taxon>Placobranchoidea</taxon>
        <taxon>Plakobranchidae</taxon>
        <taxon>Elysia</taxon>
    </lineage>
</organism>
<protein>
    <submittedName>
        <fullName evidence="2">RNA-directed DNA polymerase from mobile element jockey</fullName>
    </submittedName>
</protein>
<evidence type="ECO:0000313" key="2">
    <source>
        <dbReference type="EMBL" id="GFR66853.1"/>
    </source>
</evidence>
<dbReference type="InterPro" id="IPR012337">
    <property type="entry name" value="RNaseH-like_sf"/>
</dbReference>
<reference evidence="2 3" key="1">
    <citation type="journal article" date="2021" name="Elife">
        <title>Chloroplast acquisition without the gene transfer in kleptoplastic sea slugs, Plakobranchus ocellatus.</title>
        <authorList>
            <person name="Maeda T."/>
            <person name="Takahashi S."/>
            <person name="Yoshida T."/>
            <person name="Shimamura S."/>
            <person name="Takaki Y."/>
            <person name="Nagai Y."/>
            <person name="Toyoda A."/>
            <person name="Suzuki Y."/>
            <person name="Arimoto A."/>
            <person name="Ishii H."/>
            <person name="Satoh N."/>
            <person name="Nishiyama T."/>
            <person name="Hasebe M."/>
            <person name="Maruyama T."/>
            <person name="Minagawa J."/>
            <person name="Obokata J."/>
            <person name="Shigenobu S."/>
        </authorList>
    </citation>
    <scope>NUCLEOTIDE SEQUENCE [LARGE SCALE GENOMIC DNA]</scope>
</reference>
<comment type="caution">
    <text evidence="2">The sequence shown here is derived from an EMBL/GenBank/DDBJ whole genome shotgun (WGS) entry which is preliminary data.</text>
</comment>
<dbReference type="GO" id="GO:0004523">
    <property type="term" value="F:RNA-DNA hybrid ribonuclease activity"/>
    <property type="evidence" value="ECO:0007669"/>
    <property type="project" value="InterPro"/>
</dbReference>
<accession>A0AAV4F0G8</accession>
<dbReference type="Gene3D" id="3.30.420.10">
    <property type="entry name" value="Ribonuclease H-like superfamily/Ribonuclease H"/>
    <property type="match status" value="1"/>
</dbReference>
<dbReference type="InterPro" id="IPR052560">
    <property type="entry name" value="RdDP_mobile_element"/>
</dbReference>
<dbReference type="EMBL" id="BMAT01000466">
    <property type="protein sequence ID" value="GFR66853.1"/>
    <property type="molecule type" value="Genomic_DNA"/>
</dbReference>
<dbReference type="PANTHER" id="PTHR36688:SF2">
    <property type="entry name" value="ENDONUCLEASE_EXONUCLEASE_PHOSPHATASE DOMAIN-CONTAINING PROTEIN"/>
    <property type="match status" value="1"/>
</dbReference>
<name>A0AAV4F0G8_9GAST</name>
<dbReference type="Gene3D" id="3.60.10.10">
    <property type="entry name" value="Endonuclease/exonuclease/phosphatase"/>
    <property type="match status" value="1"/>
</dbReference>
<dbReference type="GO" id="GO:0003676">
    <property type="term" value="F:nucleic acid binding"/>
    <property type="evidence" value="ECO:0007669"/>
    <property type="project" value="InterPro"/>
</dbReference>
<keyword evidence="2" id="KW-0548">Nucleotidyltransferase</keyword>
<dbReference type="InterPro" id="IPR002156">
    <property type="entry name" value="RNaseH_domain"/>
</dbReference>
<gene>
    <name evidence="2" type="ORF">ElyMa_000237900</name>
</gene>
<evidence type="ECO:0000259" key="1">
    <source>
        <dbReference type="PROSITE" id="PS50879"/>
    </source>
</evidence>
<dbReference type="Pfam" id="PF00078">
    <property type="entry name" value="RVT_1"/>
    <property type="match status" value="1"/>
</dbReference>
<evidence type="ECO:0000313" key="3">
    <source>
        <dbReference type="Proteomes" id="UP000762676"/>
    </source>
</evidence>
<dbReference type="Proteomes" id="UP000762676">
    <property type="component" value="Unassembled WGS sequence"/>
</dbReference>
<feature type="domain" description="RNase H type-1" evidence="1">
    <location>
        <begin position="681"/>
        <end position="756"/>
    </location>
</feature>
<dbReference type="InterPro" id="IPR036397">
    <property type="entry name" value="RNaseH_sf"/>
</dbReference>
<dbReference type="PANTHER" id="PTHR36688">
    <property type="entry name" value="ENDO/EXONUCLEASE/PHOSPHATASE DOMAIN-CONTAINING PROTEIN"/>
    <property type="match status" value="1"/>
</dbReference>
<dbReference type="SUPFAM" id="SSF56219">
    <property type="entry name" value="DNase I-like"/>
    <property type="match status" value="1"/>
</dbReference>
<dbReference type="SUPFAM" id="SSF53098">
    <property type="entry name" value="Ribonuclease H-like"/>
    <property type="match status" value="1"/>
</dbReference>
<keyword evidence="2" id="KW-0808">Transferase</keyword>
<proteinExistence type="predicted"/>
<dbReference type="PROSITE" id="PS50879">
    <property type="entry name" value="RNASE_H_1"/>
    <property type="match status" value="1"/>
</dbReference>
<dbReference type="InterPro" id="IPR036691">
    <property type="entry name" value="Endo/exonu/phosph_ase_sf"/>
</dbReference>